<gene>
    <name evidence="1" type="ORF">IBLFYP30_01649</name>
</gene>
<dbReference type="AlphaFoldDB" id="A0A6N3BNX5"/>
<name>A0A6N3BNX5_9FIRM</name>
<dbReference type="SUPFAM" id="SSF53795">
    <property type="entry name" value="PEP carboxykinase-like"/>
    <property type="match status" value="1"/>
</dbReference>
<accession>A0A6N3BNX5</accession>
<protein>
    <recommendedName>
        <fullName evidence="2">SynChlorMet cassette protein ScmC</fullName>
    </recommendedName>
</protein>
<sequence length="242" mass="27789">MGKYKIADLNVFIENGGMKTEQRGKKYLYDYDGEPDIKLRQNKENFPKWYKSHLEKRGYSEKKFSIDDYVHGLYGTGFSYKILEHNGCVLHSSAIAVDGNAYLFSAHSGTGKSTHTSLWLDHFKDRALIINDDKPCIREINGELYVYGTPWSGKNDLSTNDKFKLKGITFICRSDDNWIRQATKSEAVSLFLTQSYKPTDKEHMELLLNMIDKIFNKVKIYKLGCNISNEAAKLSYTTMSRG</sequence>
<dbReference type="RefSeq" id="WP_024038486.1">
    <property type="nucleotide sequence ID" value="NZ_CACRUE010000026.1"/>
</dbReference>
<proteinExistence type="predicted"/>
<dbReference type="InterPro" id="IPR027417">
    <property type="entry name" value="P-loop_NTPase"/>
</dbReference>
<reference evidence="1" key="1">
    <citation type="submission" date="2019-11" db="EMBL/GenBank/DDBJ databases">
        <authorList>
            <person name="Feng L."/>
        </authorList>
    </citation>
    <scope>NUCLEOTIDE SEQUENCE</scope>
    <source>
        <strain evidence="1">IbartlettiiLFYP30</strain>
    </source>
</reference>
<dbReference type="Gene3D" id="3.40.50.300">
    <property type="entry name" value="P-loop containing nucleotide triphosphate hydrolases"/>
    <property type="match status" value="1"/>
</dbReference>
<evidence type="ECO:0008006" key="2">
    <source>
        <dbReference type="Google" id="ProtNLM"/>
    </source>
</evidence>
<evidence type="ECO:0000313" key="1">
    <source>
        <dbReference type="EMBL" id="VYU06556.1"/>
    </source>
</evidence>
<dbReference type="EMBL" id="CACRUE010000026">
    <property type="protein sequence ID" value="VYU06556.1"/>
    <property type="molecule type" value="Genomic_DNA"/>
</dbReference>
<organism evidence="1">
    <name type="scientific">Intestinibacter bartlettii</name>
    <dbReference type="NCBI Taxonomy" id="261299"/>
    <lineage>
        <taxon>Bacteria</taxon>
        <taxon>Bacillati</taxon>
        <taxon>Bacillota</taxon>
        <taxon>Clostridia</taxon>
        <taxon>Peptostreptococcales</taxon>
        <taxon>Peptostreptococcaceae</taxon>
        <taxon>Intestinibacter</taxon>
    </lineage>
</organism>